<feature type="domain" description="Flagellin C-terminal" evidence="7">
    <location>
        <begin position="326"/>
        <end position="406"/>
    </location>
</feature>
<gene>
    <name evidence="8" type="primary">flgL</name>
    <name evidence="8" type="ORF">ACFP85_10315</name>
</gene>
<dbReference type="InterPro" id="IPR001492">
    <property type="entry name" value="Flagellin"/>
</dbReference>
<comment type="caution">
    <text evidence="8">The sequence shown here is derived from an EMBL/GenBank/DDBJ whole genome shotgun (WGS) entry which is preliminary data.</text>
</comment>
<keyword evidence="8" id="KW-0969">Cilium</keyword>
<evidence type="ECO:0000259" key="7">
    <source>
        <dbReference type="Pfam" id="PF00700"/>
    </source>
</evidence>
<dbReference type="Pfam" id="PF00669">
    <property type="entry name" value="Flagellin_N"/>
    <property type="match status" value="1"/>
</dbReference>
<evidence type="ECO:0000256" key="2">
    <source>
        <dbReference type="ARBA" id="ARBA00004613"/>
    </source>
</evidence>
<dbReference type="Proteomes" id="UP001596364">
    <property type="component" value="Unassembled WGS sequence"/>
</dbReference>
<reference evidence="9" key="1">
    <citation type="journal article" date="2019" name="Int. J. Syst. Evol. Microbiol.">
        <title>The Global Catalogue of Microorganisms (GCM) 10K type strain sequencing project: providing services to taxonomists for standard genome sequencing and annotation.</title>
        <authorList>
            <consortium name="The Broad Institute Genomics Platform"/>
            <consortium name="The Broad Institute Genome Sequencing Center for Infectious Disease"/>
            <person name="Wu L."/>
            <person name="Ma J."/>
        </authorList>
    </citation>
    <scope>NUCLEOTIDE SEQUENCE [LARGE SCALE GENOMIC DNA]</scope>
    <source>
        <strain evidence="9">CGMCC 1.16031</strain>
    </source>
</reference>
<keyword evidence="8" id="KW-0966">Cell projection</keyword>
<evidence type="ECO:0000313" key="8">
    <source>
        <dbReference type="EMBL" id="MFC6440540.1"/>
    </source>
</evidence>
<dbReference type="EMBL" id="JBHSUS010000001">
    <property type="protein sequence ID" value="MFC6440540.1"/>
    <property type="molecule type" value="Genomic_DNA"/>
</dbReference>
<evidence type="ECO:0000256" key="4">
    <source>
        <dbReference type="ARBA" id="ARBA00022525"/>
    </source>
</evidence>
<dbReference type="PANTHER" id="PTHR42792:SF1">
    <property type="entry name" value="FLAGELLAR HOOK-ASSOCIATED PROTEIN 3"/>
    <property type="match status" value="1"/>
</dbReference>
<dbReference type="InterPro" id="IPR001029">
    <property type="entry name" value="Flagellin_N"/>
</dbReference>
<evidence type="ECO:0000256" key="5">
    <source>
        <dbReference type="ARBA" id="ARBA00023143"/>
    </source>
</evidence>
<comment type="subcellular location">
    <subcellularLocation>
        <location evidence="1">Bacterial flagellum</location>
    </subcellularLocation>
    <subcellularLocation>
        <location evidence="2">Secreted</location>
    </subcellularLocation>
</comment>
<evidence type="ECO:0000256" key="1">
    <source>
        <dbReference type="ARBA" id="ARBA00004365"/>
    </source>
</evidence>
<dbReference type="InterPro" id="IPR046358">
    <property type="entry name" value="Flagellin_C"/>
</dbReference>
<comment type="similarity">
    <text evidence="3">Belongs to the bacterial flagellin family.</text>
</comment>
<dbReference type="Gene3D" id="1.20.1330.10">
    <property type="entry name" value="f41 fragment of flagellin, N-terminal domain"/>
    <property type="match status" value="2"/>
</dbReference>
<dbReference type="NCBIfam" id="TIGR02550">
    <property type="entry name" value="flagell_flgL"/>
    <property type="match status" value="1"/>
</dbReference>
<sequence length="406" mass="44311">MRISTNQLYDRSIQGILDNQGDLSKIQQQLSSGKRIITPSDDPVGVAQVIRLTETLDQMAQYQKNNNLVTSSLEQQETALSSISDALNRARQLAIQSGNGIMNADDREAISLEIKQIRDQVFDLMNSRNADGDYIFAGHQSHSPAFSYNPAATGNKYQFEGDEGFNRVQISANVAIQAGDSGKLVFENVLARHTATVSGGSVSAKVFVDQQAKFDRFFSDNYDAVTAANNNLRFTVNGAGNQVTVTNVGTGATLDTLDYDPTVPFNYQGLQFNFNGGPGDTVDFQLDTPQKKNVAETLNDFFLKLQDPDLVGQALDDAIRDVMTGIDNGQKQIGNTISAVGGRLNVAESVYETNLDQEITLKTARGKIEDVDYAEAISELSKQETALQAAQQTFGRVTNLSLFDYL</sequence>
<dbReference type="SUPFAM" id="SSF64518">
    <property type="entry name" value="Phase 1 flagellin"/>
    <property type="match status" value="1"/>
</dbReference>
<dbReference type="InterPro" id="IPR013384">
    <property type="entry name" value="Flagell_FlgL"/>
</dbReference>
<organism evidence="8 9">
    <name type="scientific">Pseudobowmanella zhangzhouensis</name>
    <dbReference type="NCBI Taxonomy" id="1537679"/>
    <lineage>
        <taxon>Bacteria</taxon>
        <taxon>Pseudomonadati</taxon>
        <taxon>Pseudomonadota</taxon>
        <taxon>Gammaproteobacteria</taxon>
        <taxon>Alteromonadales</taxon>
        <taxon>Alteromonadaceae</taxon>
    </lineage>
</organism>
<keyword evidence="4" id="KW-0964">Secreted</keyword>
<feature type="domain" description="Flagellin N-terminal" evidence="6">
    <location>
        <begin position="3"/>
        <end position="140"/>
    </location>
</feature>
<keyword evidence="8" id="KW-0282">Flagellum</keyword>
<dbReference type="Pfam" id="PF00700">
    <property type="entry name" value="Flagellin_C"/>
    <property type="match status" value="1"/>
</dbReference>
<accession>A0ABW1XP50</accession>
<dbReference type="PANTHER" id="PTHR42792">
    <property type="entry name" value="FLAGELLIN"/>
    <property type="match status" value="1"/>
</dbReference>
<name>A0ABW1XP50_9ALTE</name>
<evidence type="ECO:0000259" key="6">
    <source>
        <dbReference type="Pfam" id="PF00669"/>
    </source>
</evidence>
<evidence type="ECO:0000313" key="9">
    <source>
        <dbReference type="Proteomes" id="UP001596364"/>
    </source>
</evidence>
<proteinExistence type="inferred from homology"/>
<keyword evidence="9" id="KW-1185">Reference proteome</keyword>
<keyword evidence="5" id="KW-0975">Bacterial flagellum</keyword>
<dbReference type="RefSeq" id="WP_131258334.1">
    <property type="nucleotide sequence ID" value="NZ_JBHSUS010000001.1"/>
</dbReference>
<protein>
    <submittedName>
        <fullName evidence="8">Flagellar hook-associated protein FlgL</fullName>
    </submittedName>
</protein>
<evidence type="ECO:0000256" key="3">
    <source>
        <dbReference type="ARBA" id="ARBA00005709"/>
    </source>
</evidence>